<dbReference type="Proteomes" id="UP000195305">
    <property type="component" value="Unassembled WGS sequence"/>
</dbReference>
<evidence type="ECO:0000313" key="2">
    <source>
        <dbReference type="Proteomes" id="UP000195305"/>
    </source>
</evidence>
<dbReference type="InterPro" id="IPR036249">
    <property type="entry name" value="Thioredoxin-like_sf"/>
</dbReference>
<dbReference type="OrthoDB" id="1643669at2"/>
<comment type="caution">
    <text evidence="1">The sequence shown here is derived from an EMBL/GenBank/DDBJ whole genome shotgun (WGS) entry which is preliminary data.</text>
</comment>
<dbReference type="SUPFAM" id="SSF52833">
    <property type="entry name" value="Thioredoxin-like"/>
    <property type="match status" value="1"/>
</dbReference>
<dbReference type="Gene3D" id="3.40.30.10">
    <property type="entry name" value="Glutaredoxin"/>
    <property type="match status" value="1"/>
</dbReference>
<dbReference type="EMBL" id="NFLJ01000007">
    <property type="protein sequence ID" value="OUQ35604.1"/>
    <property type="molecule type" value="Genomic_DNA"/>
</dbReference>
<dbReference type="AlphaFoldDB" id="A0A1Y4T0E4"/>
<keyword evidence="2" id="KW-1185">Reference proteome</keyword>
<evidence type="ECO:0008006" key="3">
    <source>
        <dbReference type="Google" id="ProtNLM"/>
    </source>
</evidence>
<protein>
    <recommendedName>
        <fullName evidence="3">Thioredoxin domain-containing protein</fullName>
    </recommendedName>
</protein>
<reference evidence="1 2" key="1">
    <citation type="journal article" date="2018" name="BMC Genomics">
        <title>Whole genome sequencing and function prediction of 133 gut anaerobes isolated from chicken caecum in pure cultures.</title>
        <authorList>
            <person name="Medvecky M."/>
            <person name="Cejkova D."/>
            <person name="Polansky O."/>
            <person name="Karasova D."/>
            <person name="Kubasova T."/>
            <person name="Cizek A."/>
            <person name="Rychlik I."/>
        </authorList>
    </citation>
    <scope>NUCLEOTIDE SEQUENCE [LARGE SCALE GENOMIC DNA]</scope>
    <source>
        <strain evidence="1 2">An13</strain>
    </source>
</reference>
<evidence type="ECO:0000313" key="1">
    <source>
        <dbReference type="EMBL" id="OUQ35604.1"/>
    </source>
</evidence>
<organism evidence="1 2">
    <name type="scientific">Massilimicrobiota timonensis</name>
    <dbReference type="NCBI Taxonomy" id="1776392"/>
    <lineage>
        <taxon>Bacteria</taxon>
        <taxon>Bacillati</taxon>
        <taxon>Bacillota</taxon>
        <taxon>Erysipelotrichia</taxon>
        <taxon>Erysipelotrichales</taxon>
        <taxon>Erysipelotrichaceae</taxon>
        <taxon>Massilimicrobiota</taxon>
    </lineage>
</organism>
<gene>
    <name evidence="1" type="ORF">B5E75_03620</name>
</gene>
<proteinExistence type="predicted"/>
<accession>A0A1Y4T0E4</accession>
<sequence length="143" mass="16423">MKKLLLVFFIFLSGCQRHPQYYLYVYYAKTCPHCRSFIQVVIPELEAAYGNRMDIIQMDIDEESSLEAYAKTCHLLEDYVVNDQSGSVPFIVLDGYFALVGYQMGEDQMFLTMVQQALAGEELSVGNHEVYFFKEGQTFHEGG</sequence>
<dbReference type="PROSITE" id="PS51257">
    <property type="entry name" value="PROKAR_LIPOPROTEIN"/>
    <property type="match status" value="1"/>
</dbReference>
<name>A0A1Y4T0E4_9FIRM</name>
<dbReference type="RefSeq" id="WP_087357419.1">
    <property type="nucleotide sequence ID" value="NZ_NFLJ01000007.1"/>
</dbReference>